<protein>
    <submittedName>
        <fullName evidence="1">Uncharacterized protein</fullName>
    </submittedName>
</protein>
<accession>A0ACC0J7I9</accession>
<proteinExistence type="predicted"/>
<reference evidence="1 2" key="1">
    <citation type="journal article" date="2022" name="Genome Biol. Evol.">
        <title>The Spruce Budworm Genome: Reconstructing the Evolutionary History of Antifreeze Proteins.</title>
        <authorList>
            <person name="Beliveau C."/>
            <person name="Gagne P."/>
            <person name="Picq S."/>
            <person name="Vernygora O."/>
            <person name="Keeling C.I."/>
            <person name="Pinkney K."/>
            <person name="Doucet D."/>
            <person name="Wen F."/>
            <person name="Johnston J.S."/>
            <person name="Maaroufi H."/>
            <person name="Boyle B."/>
            <person name="Laroche J."/>
            <person name="Dewar K."/>
            <person name="Juretic N."/>
            <person name="Blackburn G."/>
            <person name="Nisole A."/>
            <person name="Brunet B."/>
            <person name="Brandao M."/>
            <person name="Lumley L."/>
            <person name="Duan J."/>
            <person name="Quan G."/>
            <person name="Lucarotti C.J."/>
            <person name="Roe A.D."/>
            <person name="Sperling F.A.H."/>
            <person name="Levesque R.C."/>
            <person name="Cusson M."/>
        </authorList>
    </citation>
    <scope>NUCLEOTIDE SEQUENCE [LARGE SCALE GENOMIC DNA]</scope>
    <source>
        <strain evidence="1">Glfc:IPQL:Cfum</strain>
    </source>
</reference>
<dbReference type="EMBL" id="CM046114">
    <property type="protein sequence ID" value="KAI8420077.1"/>
    <property type="molecule type" value="Genomic_DNA"/>
</dbReference>
<keyword evidence="2" id="KW-1185">Reference proteome</keyword>
<dbReference type="Proteomes" id="UP001064048">
    <property type="component" value="Chromosome 14"/>
</dbReference>
<sequence length="936" mass="105610">MSRLDNIDALEKQLADLQMTAKEFSSISKGKKIPPVVPPKKKAQPQVPRSAVVSTLREPSYSAKISPVSNNNATSYNSSLNNVHSGITTDYVNVGHSNMPGISLSRNSPNQQKNYNTTYSNMPPYRNNNDSLPPPPPPPPQHVSISKSYDTDPGLEEYLPPPSPVSSNYSELVRATANLNYNQERPNYPPIYQNEFGDYGASQASNYESLYEPINPRPQSSLSPQHTFQNYRNNLSSSGKSPTPKEQEVDALTNMLVQSISDSQDLDVFGICIKCDGKVVGESSGCTAMGNMYHVQCFCCYRCNTNLQGKPFYAVEGQPFCEVDYYETLEKCSVCDKPILDRILRATGKPYHPTCFTCVGNKFQYANQGDADVYNRICEIAKSHHRIQTFVDSMGFHCRKTHSASSLRITGLYAQALSEGITEVLKSYKKTLVEVEGLVIGNHNYTLSFLQDATLDCGFILNPNMIPYFMPLSLAQEILFIGKTVILFGFDPRKVKKGSTAMKSRPMLALKKIGDSRRFTIWEDKEAEFHEKLQKFKDPESFEVYNLRSVVREIKECVTKHLWAVAVEEAQLIHELRLMKDFYLLGRGELFLELLRLTAHMLEKPTTRTGTRGEAGTKSETGSSGGTSTRVETGAEVRLALEIRGETGTGCKISIRDMNQAFQLATRAVFLSNSADVEKFSFELPYIKPNTSANSSVMDETCSEADGWSSLILKYDFKWPLHLLFTPEVLARYNDMFRLLLRIKKTQHDLHSLWKTYKQSANFSMCQLHNKLMFLVNNLQHYMQADVLDTSFSKLMDAVNKTNDFEKLKKAHATFLADVLSQSFLTISTSANSDSPCDTKDSLSNPVFCNIMELLKLCHSFCNMSNSATDRESEDYYIRGYSERFNKLVKQLMQLLLSLRDRPCGLFLARLLMRLDYNRWLSGEAQLTQSVTNMLQ</sequence>
<organism evidence="1 2">
    <name type="scientific">Choristoneura fumiferana</name>
    <name type="common">Spruce budworm moth</name>
    <name type="synonym">Archips fumiferana</name>
    <dbReference type="NCBI Taxonomy" id="7141"/>
    <lineage>
        <taxon>Eukaryota</taxon>
        <taxon>Metazoa</taxon>
        <taxon>Ecdysozoa</taxon>
        <taxon>Arthropoda</taxon>
        <taxon>Hexapoda</taxon>
        <taxon>Insecta</taxon>
        <taxon>Pterygota</taxon>
        <taxon>Neoptera</taxon>
        <taxon>Endopterygota</taxon>
        <taxon>Lepidoptera</taxon>
        <taxon>Glossata</taxon>
        <taxon>Ditrysia</taxon>
        <taxon>Tortricoidea</taxon>
        <taxon>Tortricidae</taxon>
        <taxon>Tortricinae</taxon>
        <taxon>Choristoneura</taxon>
    </lineage>
</organism>
<comment type="caution">
    <text evidence="1">The sequence shown here is derived from an EMBL/GenBank/DDBJ whole genome shotgun (WGS) entry which is preliminary data.</text>
</comment>
<gene>
    <name evidence="1" type="ORF">MSG28_008663</name>
</gene>
<evidence type="ECO:0000313" key="1">
    <source>
        <dbReference type="EMBL" id="KAI8420077.1"/>
    </source>
</evidence>
<name>A0ACC0J7I9_CHOFU</name>
<evidence type="ECO:0000313" key="2">
    <source>
        <dbReference type="Proteomes" id="UP001064048"/>
    </source>
</evidence>